<organism evidence="1">
    <name type="scientific">Anguilla anguilla</name>
    <name type="common">European freshwater eel</name>
    <name type="synonym">Muraena anguilla</name>
    <dbReference type="NCBI Taxonomy" id="7936"/>
    <lineage>
        <taxon>Eukaryota</taxon>
        <taxon>Metazoa</taxon>
        <taxon>Chordata</taxon>
        <taxon>Craniata</taxon>
        <taxon>Vertebrata</taxon>
        <taxon>Euteleostomi</taxon>
        <taxon>Actinopterygii</taxon>
        <taxon>Neopterygii</taxon>
        <taxon>Teleostei</taxon>
        <taxon>Anguilliformes</taxon>
        <taxon>Anguillidae</taxon>
        <taxon>Anguilla</taxon>
    </lineage>
</organism>
<dbReference type="AlphaFoldDB" id="A0A0E9VKK0"/>
<sequence length="35" mass="4140">MPGMTNIIAKGPMWVQVFCFRLTLRHRILHVKVFV</sequence>
<reference evidence="1" key="1">
    <citation type="submission" date="2014-11" db="EMBL/GenBank/DDBJ databases">
        <authorList>
            <person name="Amaro Gonzalez C."/>
        </authorList>
    </citation>
    <scope>NUCLEOTIDE SEQUENCE</scope>
</reference>
<proteinExistence type="predicted"/>
<dbReference type="EMBL" id="GBXM01030642">
    <property type="protein sequence ID" value="JAH77935.1"/>
    <property type="molecule type" value="Transcribed_RNA"/>
</dbReference>
<evidence type="ECO:0000313" key="1">
    <source>
        <dbReference type="EMBL" id="JAH77935.1"/>
    </source>
</evidence>
<reference evidence="1" key="2">
    <citation type="journal article" date="2015" name="Fish Shellfish Immunol.">
        <title>Early steps in the European eel (Anguilla anguilla)-Vibrio vulnificus interaction in the gills: Role of the RtxA13 toxin.</title>
        <authorList>
            <person name="Callol A."/>
            <person name="Pajuelo D."/>
            <person name="Ebbesson L."/>
            <person name="Teles M."/>
            <person name="MacKenzie S."/>
            <person name="Amaro C."/>
        </authorList>
    </citation>
    <scope>NUCLEOTIDE SEQUENCE</scope>
</reference>
<name>A0A0E9VKK0_ANGAN</name>
<accession>A0A0E9VKK0</accession>
<protein>
    <submittedName>
        <fullName evidence="1">Uncharacterized protein</fullName>
    </submittedName>
</protein>